<evidence type="ECO:0000256" key="1">
    <source>
        <dbReference type="ARBA" id="ARBA00004167"/>
    </source>
</evidence>
<evidence type="ECO:0000256" key="7">
    <source>
        <dbReference type="ARBA" id="ARBA00023136"/>
    </source>
</evidence>
<dbReference type="Proteomes" id="UP000249390">
    <property type="component" value="Unassembled WGS sequence"/>
</dbReference>
<name>A0A328DQ36_9ASTE</name>
<evidence type="ECO:0000313" key="11">
    <source>
        <dbReference type="Proteomes" id="UP000249390"/>
    </source>
</evidence>
<dbReference type="AlphaFoldDB" id="A0A328DQ36"/>
<keyword evidence="11" id="KW-1185">Reference proteome</keyword>
<keyword evidence="6 9" id="KW-1133">Transmembrane helix</keyword>
<comment type="subcellular location">
    <subcellularLocation>
        <location evidence="1">Membrane</location>
        <topology evidence="1">Single-pass membrane protein</topology>
    </subcellularLocation>
</comment>
<evidence type="ECO:0000256" key="3">
    <source>
        <dbReference type="ARBA" id="ARBA00022448"/>
    </source>
</evidence>
<evidence type="ECO:0000256" key="4">
    <source>
        <dbReference type="ARBA" id="ARBA00022692"/>
    </source>
</evidence>
<reference evidence="10 11" key="1">
    <citation type="submission" date="2018-06" db="EMBL/GenBank/DDBJ databases">
        <title>The Genome of Cuscuta australis (Dodder) Provides Insight into the Evolution of Plant Parasitism.</title>
        <authorList>
            <person name="Liu H."/>
        </authorList>
    </citation>
    <scope>NUCLEOTIDE SEQUENCE [LARGE SCALE GENOMIC DNA]</scope>
    <source>
        <strain evidence="11">cv. Yunnan</strain>
        <tissue evidence="10">Vines</tissue>
    </source>
</reference>
<dbReference type="GO" id="GO:0006865">
    <property type="term" value="P:amino acid transport"/>
    <property type="evidence" value="ECO:0007669"/>
    <property type="project" value="UniProtKB-KW"/>
</dbReference>
<proteinExistence type="inferred from homology"/>
<evidence type="ECO:0000256" key="6">
    <source>
        <dbReference type="ARBA" id="ARBA00022989"/>
    </source>
</evidence>
<sequence length="123" mass="13312">MREVRPSNDVASAHSSSDNLNNNTIWQWKSPIPYVFVSLSVAFAVILLAIVVLVCSLHKHHHHHQQQQPSDDGGDKSGRSAPDKAAAPSFIVVMAGDAKPTHIAIPIPSSLSPHLTHGEQVFN</sequence>
<feature type="transmembrane region" description="Helical" evidence="9">
    <location>
        <begin position="32"/>
        <end position="57"/>
    </location>
</feature>
<evidence type="ECO:0000256" key="2">
    <source>
        <dbReference type="ARBA" id="ARBA00009977"/>
    </source>
</evidence>
<feature type="region of interest" description="Disordered" evidence="8">
    <location>
        <begin position="61"/>
        <end position="84"/>
    </location>
</feature>
<evidence type="ECO:0000256" key="8">
    <source>
        <dbReference type="SAM" id="MobiDB-lite"/>
    </source>
</evidence>
<keyword evidence="4 9" id="KW-0812">Transmembrane</keyword>
<keyword evidence="3" id="KW-0813">Transport</keyword>
<dbReference type="GO" id="GO:0080143">
    <property type="term" value="P:regulation of amino acid export"/>
    <property type="evidence" value="ECO:0007669"/>
    <property type="project" value="InterPro"/>
</dbReference>
<evidence type="ECO:0000256" key="9">
    <source>
        <dbReference type="SAM" id="Phobius"/>
    </source>
</evidence>
<evidence type="ECO:0000256" key="5">
    <source>
        <dbReference type="ARBA" id="ARBA00022970"/>
    </source>
</evidence>
<protein>
    <submittedName>
        <fullName evidence="10">Uncharacterized protein</fullName>
    </submittedName>
</protein>
<accession>A0A328DQ36</accession>
<dbReference type="EMBL" id="NQVE01000122">
    <property type="protein sequence ID" value="RAL46778.1"/>
    <property type="molecule type" value="Genomic_DNA"/>
</dbReference>
<feature type="compositionally biased region" description="Basic and acidic residues" evidence="8">
    <location>
        <begin position="73"/>
        <end position="82"/>
    </location>
</feature>
<organism evidence="10 11">
    <name type="scientific">Cuscuta australis</name>
    <dbReference type="NCBI Taxonomy" id="267555"/>
    <lineage>
        <taxon>Eukaryota</taxon>
        <taxon>Viridiplantae</taxon>
        <taxon>Streptophyta</taxon>
        <taxon>Embryophyta</taxon>
        <taxon>Tracheophyta</taxon>
        <taxon>Spermatophyta</taxon>
        <taxon>Magnoliopsida</taxon>
        <taxon>eudicotyledons</taxon>
        <taxon>Gunneridae</taxon>
        <taxon>Pentapetalae</taxon>
        <taxon>asterids</taxon>
        <taxon>lamiids</taxon>
        <taxon>Solanales</taxon>
        <taxon>Convolvulaceae</taxon>
        <taxon>Cuscuteae</taxon>
        <taxon>Cuscuta</taxon>
        <taxon>Cuscuta subgen. Grammica</taxon>
        <taxon>Cuscuta sect. Cleistogrammica</taxon>
    </lineage>
</organism>
<dbReference type="PANTHER" id="PTHR33228">
    <property type="entry name" value="PROTEIN GLUTAMINE DUMPER 4-RELATED"/>
    <property type="match status" value="1"/>
</dbReference>
<comment type="caution">
    <text evidence="10">The sequence shown here is derived from an EMBL/GenBank/DDBJ whole genome shotgun (WGS) entry which is preliminary data.</text>
</comment>
<dbReference type="InterPro" id="IPR040359">
    <property type="entry name" value="GDU"/>
</dbReference>
<comment type="similarity">
    <text evidence="2">Belongs to the GLUTAMINE DUMPER 1 (TC 9.B.60) family.</text>
</comment>
<keyword evidence="5" id="KW-0029">Amino-acid transport</keyword>
<gene>
    <name evidence="10" type="ORF">DM860_005057</name>
</gene>
<dbReference type="GO" id="GO:0016020">
    <property type="term" value="C:membrane"/>
    <property type="evidence" value="ECO:0007669"/>
    <property type="project" value="UniProtKB-SubCell"/>
</dbReference>
<dbReference type="PANTHER" id="PTHR33228:SF76">
    <property type="entry name" value="PROTEIN GLUTAMINE DUMPER 7"/>
    <property type="match status" value="1"/>
</dbReference>
<evidence type="ECO:0000313" key="10">
    <source>
        <dbReference type="EMBL" id="RAL46778.1"/>
    </source>
</evidence>
<keyword evidence="7 9" id="KW-0472">Membrane</keyword>